<dbReference type="Proteomes" id="UP001152797">
    <property type="component" value="Unassembled WGS sequence"/>
</dbReference>
<dbReference type="InterPro" id="IPR005821">
    <property type="entry name" value="Ion_trans_dom"/>
</dbReference>
<dbReference type="Pfam" id="PF00520">
    <property type="entry name" value="Ion_trans"/>
    <property type="match status" value="1"/>
</dbReference>
<dbReference type="SUPFAM" id="SSF47473">
    <property type="entry name" value="EF-hand"/>
    <property type="match status" value="1"/>
</dbReference>
<dbReference type="PROSITE" id="PS50222">
    <property type="entry name" value="EF_HAND_2"/>
    <property type="match status" value="2"/>
</dbReference>
<dbReference type="GO" id="GO:0005248">
    <property type="term" value="F:voltage-gated sodium channel activity"/>
    <property type="evidence" value="ECO:0007669"/>
    <property type="project" value="TreeGrafter"/>
</dbReference>
<feature type="transmembrane region" description="Helical" evidence="7">
    <location>
        <begin position="211"/>
        <end position="233"/>
    </location>
</feature>
<protein>
    <recommendedName>
        <fullName evidence="8">EF-hand domain-containing protein</fullName>
    </recommendedName>
</protein>
<evidence type="ECO:0000313" key="10">
    <source>
        <dbReference type="EMBL" id="CAL1167900.1"/>
    </source>
</evidence>
<dbReference type="Pfam" id="PF13499">
    <property type="entry name" value="EF-hand_7"/>
    <property type="match status" value="1"/>
</dbReference>
<dbReference type="EMBL" id="CAMXCT020006401">
    <property type="protein sequence ID" value="CAL1167900.1"/>
    <property type="molecule type" value="Genomic_DNA"/>
</dbReference>
<dbReference type="GO" id="GO:0001518">
    <property type="term" value="C:voltage-gated sodium channel complex"/>
    <property type="evidence" value="ECO:0007669"/>
    <property type="project" value="TreeGrafter"/>
</dbReference>
<dbReference type="InterPro" id="IPR027359">
    <property type="entry name" value="Volt_channel_dom_sf"/>
</dbReference>
<feature type="transmembrane region" description="Helical" evidence="7">
    <location>
        <begin position="363"/>
        <end position="388"/>
    </location>
</feature>
<keyword evidence="3" id="KW-0106">Calcium</keyword>
<keyword evidence="5 7" id="KW-0472">Membrane</keyword>
<dbReference type="OrthoDB" id="431504at2759"/>
<dbReference type="InterPro" id="IPR011992">
    <property type="entry name" value="EF-hand-dom_pair"/>
</dbReference>
<organism evidence="9">
    <name type="scientific">Cladocopium goreaui</name>
    <dbReference type="NCBI Taxonomy" id="2562237"/>
    <lineage>
        <taxon>Eukaryota</taxon>
        <taxon>Sar</taxon>
        <taxon>Alveolata</taxon>
        <taxon>Dinophyceae</taxon>
        <taxon>Suessiales</taxon>
        <taxon>Symbiodiniaceae</taxon>
        <taxon>Cladocopium</taxon>
    </lineage>
</organism>
<feature type="transmembrane region" description="Helical" evidence="7">
    <location>
        <begin position="330"/>
        <end position="351"/>
    </location>
</feature>
<gene>
    <name evidence="9" type="ORF">C1SCF055_LOCUS39425</name>
</gene>
<evidence type="ECO:0000256" key="6">
    <source>
        <dbReference type="SAM" id="MobiDB-lite"/>
    </source>
</evidence>
<sequence>MAEENGERNEEVPELRTLIQNEFQKQSQILETVVTELRLLQSVNQIQLMSDAEVEEVEEVHHPKPEGARPMEKILDFEQEEHHPSPHKKASSRSSGRQSNRHFWAADGHGQVKKAALERDDSFLKSGPCFIVQLKKIVASAAFTYTILGLIMVNLVLLGIEVDLGSVMPYGQAPRWFYEINLIIVIIFTCEVLAKILLFGFRHFFCGNEQWWNIFDFGVVMLSVLELLVEFFVSTITQEMNSSNLRVMRFVRLARTLRGVRVIRLLRYISSLRTIVFSIVSTLGSLFWTLVLLLMLFYCFSVIITQSVADYCRSEEHYRNMPCPAELKRHWSSISESMLTLFLAISGGLSWEEALNPLRAVGITAFGAVILYIVIAEFAVMNVILGVFCNTAIESAGADREIAIMKQMKKQENQMKTLKEIFNEIDLDCSSEINLQELKEALKSSKLRSFMTSIGISTDDVWTLFMTVDTDGSGEISLDEFVHGCMQLQGPAKGLQVARMSYENTVMRGEIKKIREEVVHFQQEMMHRTSVAAPVIIRARASSS</sequence>
<dbReference type="PROSITE" id="PS00018">
    <property type="entry name" value="EF_HAND_1"/>
    <property type="match status" value="1"/>
</dbReference>
<keyword evidence="2 7" id="KW-0812">Transmembrane</keyword>
<evidence type="ECO:0000313" key="11">
    <source>
        <dbReference type="Proteomes" id="UP001152797"/>
    </source>
</evidence>
<dbReference type="InterPro" id="IPR043203">
    <property type="entry name" value="VGCC_Ca_Na"/>
</dbReference>
<dbReference type="SMART" id="SM00054">
    <property type="entry name" value="EFh"/>
    <property type="match status" value="2"/>
</dbReference>
<reference evidence="10" key="2">
    <citation type="submission" date="2024-04" db="EMBL/GenBank/DDBJ databases">
        <authorList>
            <person name="Chen Y."/>
            <person name="Shah S."/>
            <person name="Dougan E. K."/>
            <person name="Thang M."/>
            <person name="Chan C."/>
        </authorList>
    </citation>
    <scope>NUCLEOTIDE SEQUENCE [LARGE SCALE GENOMIC DNA]</scope>
</reference>
<dbReference type="GO" id="GO:0005509">
    <property type="term" value="F:calcium ion binding"/>
    <property type="evidence" value="ECO:0007669"/>
    <property type="project" value="InterPro"/>
</dbReference>
<feature type="domain" description="EF-hand" evidence="8">
    <location>
        <begin position="413"/>
        <end position="448"/>
    </location>
</feature>
<comment type="subcellular location">
    <subcellularLocation>
        <location evidence="1">Membrane</location>
        <topology evidence="1">Multi-pass membrane protein</topology>
    </subcellularLocation>
</comment>
<feature type="domain" description="EF-hand" evidence="8">
    <location>
        <begin position="456"/>
        <end position="491"/>
    </location>
</feature>
<keyword evidence="11" id="KW-1185">Reference proteome</keyword>
<feature type="region of interest" description="Disordered" evidence="6">
    <location>
        <begin position="79"/>
        <end position="99"/>
    </location>
</feature>
<dbReference type="InterPro" id="IPR018247">
    <property type="entry name" value="EF_Hand_1_Ca_BS"/>
</dbReference>
<dbReference type="Gene3D" id="1.10.238.10">
    <property type="entry name" value="EF-hand"/>
    <property type="match status" value="1"/>
</dbReference>
<feature type="transmembrane region" description="Helical" evidence="7">
    <location>
        <begin position="180"/>
        <end position="205"/>
    </location>
</feature>
<evidence type="ECO:0000259" key="8">
    <source>
        <dbReference type="PROSITE" id="PS50222"/>
    </source>
</evidence>
<accession>A0A9P1DQI9</accession>
<evidence type="ECO:0000256" key="4">
    <source>
        <dbReference type="ARBA" id="ARBA00022989"/>
    </source>
</evidence>
<evidence type="ECO:0000256" key="5">
    <source>
        <dbReference type="ARBA" id="ARBA00023136"/>
    </source>
</evidence>
<evidence type="ECO:0000256" key="2">
    <source>
        <dbReference type="ARBA" id="ARBA00022692"/>
    </source>
</evidence>
<comment type="caution">
    <text evidence="9">The sequence shown here is derived from an EMBL/GenBank/DDBJ whole genome shotgun (WGS) entry which is preliminary data.</text>
</comment>
<keyword evidence="4 7" id="KW-1133">Transmembrane helix</keyword>
<dbReference type="CDD" id="cd00051">
    <property type="entry name" value="EFh"/>
    <property type="match status" value="1"/>
</dbReference>
<feature type="transmembrane region" description="Helical" evidence="7">
    <location>
        <begin position="286"/>
        <end position="309"/>
    </location>
</feature>
<dbReference type="SUPFAM" id="SSF81324">
    <property type="entry name" value="Voltage-gated potassium channels"/>
    <property type="match status" value="1"/>
</dbReference>
<dbReference type="Gene3D" id="1.10.287.70">
    <property type="match status" value="1"/>
</dbReference>
<evidence type="ECO:0000256" key="3">
    <source>
        <dbReference type="ARBA" id="ARBA00022837"/>
    </source>
</evidence>
<name>A0A9P1DQI9_9DINO</name>
<dbReference type="Gene3D" id="1.20.120.350">
    <property type="entry name" value="Voltage-gated potassium channels. Chain C"/>
    <property type="match status" value="1"/>
</dbReference>
<dbReference type="EMBL" id="CAMXCT030006401">
    <property type="protein sequence ID" value="CAL4801837.1"/>
    <property type="molecule type" value="Genomic_DNA"/>
</dbReference>
<dbReference type="PANTHER" id="PTHR10037">
    <property type="entry name" value="VOLTAGE-GATED CATION CHANNEL CALCIUM AND SODIUM"/>
    <property type="match status" value="1"/>
</dbReference>
<feature type="transmembrane region" description="Helical" evidence="7">
    <location>
        <begin position="137"/>
        <end position="160"/>
    </location>
</feature>
<evidence type="ECO:0000313" key="9">
    <source>
        <dbReference type="EMBL" id="CAI4014525.1"/>
    </source>
</evidence>
<evidence type="ECO:0000256" key="7">
    <source>
        <dbReference type="SAM" id="Phobius"/>
    </source>
</evidence>
<evidence type="ECO:0000256" key="1">
    <source>
        <dbReference type="ARBA" id="ARBA00004141"/>
    </source>
</evidence>
<dbReference type="InterPro" id="IPR002048">
    <property type="entry name" value="EF_hand_dom"/>
</dbReference>
<dbReference type="PANTHER" id="PTHR10037:SF62">
    <property type="entry name" value="SODIUM CHANNEL PROTEIN 60E"/>
    <property type="match status" value="1"/>
</dbReference>
<proteinExistence type="predicted"/>
<dbReference type="AlphaFoldDB" id="A0A9P1DQI9"/>
<reference evidence="9" key="1">
    <citation type="submission" date="2022-10" db="EMBL/GenBank/DDBJ databases">
        <authorList>
            <person name="Chen Y."/>
            <person name="Dougan E. K."/>
            <person name="Chan C."/>
            <person name="Rhodes N."/>
            <person name="Thang M."/>
        </authorList>
    </citation>
    <scope>NUCLEOTIDE SEQUENCE</scope>
</reference>
<dbReference type="EMBL" id="CAMXCT010006401">
    <property type="protein sequence ID" value="CAI4014525.1"/>
    <property type="molecule type" value="Genomic_DNA"/>
</dbReference>